<keyword evidence="1" id="KW-0147">Chitin-binding</keyword>
<dbReference type="Gene3D" id="3.10.350.10">
    <property type="entry name" value="LysM domain"/>
    <property type="match status" value="1"/>
</dbReference>
<dbReference type="InterPro" id="IPR018392">
    <property type="entry name" value="LysM"/>
</dbReference>
<evidence type="ECO:0000256" key="3">
    <source>
        <dbReference type="SAM" id="SignalP"/>
    </source>
</evidence>
<dbReference type="PROSITE" id="PS51782">
    <property type="entry name" value="LYSM"/>
    <property type="match status" value="1"/>
</dbReference>
<dbReference type="PaxDb" id="4097-A0A1S3Z7Y9"/>
<dbReference type="GO" id="GO:0008061">
    <property type="term" value="F:chitin binding"/>
    <property type="evidence" value="ECO:0007669"/>
    <property type="project" value="UniProtKB-KW"/>
</dbReference>
<dbReference type="OMA" id="PNINCHN"/>
<feature type="signal peptide" evidence="3">
    <location>
        <begin position="1"/>
        <end position="27"/>
    </location>
</feature>
<dbReference type="InterPro" id="IPR036779">
    <property type="entry name" value="LysM_dom_sf"/>
</dbReference>
<protein>
    <submittedName>
        <fullName evidence="5">LysM domain-containing protein ARB_03442-like</fullName>
    </submittedName>
</protein>
<evidence type="ECO:0000259" key="4">
    <source>
        <dbReference type="PROSITE" id="PS51782"/>
    </source>
</evidence>
<keyword evidence="2" id="KW-0843">Virulence</keyword>
<dbReference type="SUPFAM" id="SSF54106">
    <property type="entry name" value="LysM domain"/>
    <property type="match status" value="1"/>
</dbReference>
<evidence type="ECO:0000256" key="2">
    <source>
        <dbReference type="ARBA" id="ARBA00023026"/>
    </source>
</evidence>
<dbReference type="OrthoDB" id="1921017at2759"/>
<dbReference type="PANTHER" id="PTHR34997:SF1">
    <property type="entry name" value="PEPTIDOGLYCAN-BINDING LYSIN DOMAIN"/>
    <property type="match status" value="1"/>
</dbReference>
<gene>
    <name evidence="5" type="primary">LOC107783980</name>
</gene>
<dbReference type="InterPro" id="IPR052210">
    <property type="entry name" value="LysM1-like"/>
</dbReference>
<feature type="chain" id="PRO_5010350028" evidence="3">
    <location>
        <begin position="28"/>
        <end position="93"/>
    </location>
</feature>
<evidence type="ECO:0000256" key="1">
    <source>
        <dbReference type="ARBA" id="ARBA00022669"/>
    </source>
</evidence>
<accession>A0A1S3Z7Y9</accession>
<dbReference type="AlphaFoldDB" id="A0A1S3Z7Y9"/>
<name>A0A1S3Z7Y9_TOBAC</name>
<dbReference type="STRING" id="4097.A0A1S3Z7Y9"/>
<evidence type="ECO:0000313" key="5">
    <source>
        <dbReference type="RefSeq" id="XP_016460506.1"/>
    </source>
</evidence>
<sequence length="93" mass="10233">MAKASYKQAMLLSFVLFFLLCINMAESRTLSSGTGKNSVLICSKIYGANIGDTCFSIMQNFSVTPEAFTTFNPNLNCDKMFVGEWICLDGSSF</sequence>
<dbReference type="PANTHER" id="PTHR34997">
    <property type="entry name" value="AM15"/>
    <property type="match status" value="1"/>
</dbReference>
<dbReference type="KEGG" id="nta:107783980"/>
<reference evidence="5" key="1">
    <citation type="submission" date="2025-08" db="UniProtKB">
        <authorList>
            <consortium name="RefSeq"/>
        </authorList>
    </citation>
    <scope>IDENTIFICATION</scope>
</reference>
<dbReference type="Pfam" id="PF01476">
    <property type="entry name" value="LysM"/>
    <property type="match status" value="1"/>
</dbReference>
<dbReference type="RefSeq" id="XP_016460506.1">
    <property type="nucleotide sequence ID" value="XM_016605020.1"/>
</dbReference>
<keyword evidence="3" id="KW-0732">Signal</keyword>
<feature type="domain" description="LysM" evidence="4">
    <location>
        <begin position="44"/>
        <end position="88"/>
    </location>
</feature>
<proteinExistence type="predicted"/>
<organism evidence="5">
    <name type="scientific">Nicotiana tabacum</name>
    <name type="common">Common tobacco</name>
    <dbReference type="NCBI Taxonomy" id="4097"/>
    <lineage>
        <taxon>Eukaryota</taxon>
        <taxon>Viridiplantae</taxon>
        <taxon>Streptophyta</taxon>
        <taxon>Embryophyta</taxon>
        <taxon>Tracheophyta</taxon>
        <taxon>Spermatophyta</taxon>
        <taxon>Magnoliopsida</taxon>
        <taxon>eudicotyledons</taxon>
        <taxon>Gunneridae</taxon>
        <taxon>Pentapetalae</taxon>
        <taxon>asterids</taxon>
        <taxon>lamiids</taxon>
        <taxon>Solanales</taxon>
        <taxon>Solanaceae</taxon>
        <taxon>Nicotianoideae</taxon>
        <taxon>Nicotianeae</taxon>
        <taxon>Nicotiana</taxon>
    </lineage>
</organism>